<evidence type="ECO:0000313" key="2">
    <source>
        <dbReference type="Proteomes" id="UP000219335"/>
    </source>
</evidence>
<protein>
    <submittedName>
        <fullName evidence="1">Uncharacterized protein</fullName>
    </submittedName>
</protein>
<reference evidence="1 2" key="1">
    <citation type="submission" date="2017-09" db="EMBL/GenBank/DDBJ databases">
        <authorList>
            <person name="Ehlers B."/>
            <person name="Leendertz F.H."/>
        </authorList>
    </citation>
    <scope>NUCLEOTIDE SEQUENCE [LARGE SCALE GENOMIC DNA]</scope>
    <source>
        <strain evidence="1 2">Nm42</strain>
    </source>
</reference>
<dbReference type="EMBL" id="OCMU01000002">
    <property type="protein sequence ID" value="SOD20688.1"/>
    <property type="molecule type" value="Genomic_DNA"/>
</dbReference>
<sequence>MTPQAALIELLGRVSASQGNAVLVNDEELAQWPMAAVAAMKTQGLLAKTKPASSVICPGCERDCVMPVHIIPAKENLTARAFISCDKRSDISRVPVALEKLNQWQCTTDFVCEFIAACLGLLRSNQLTDNSILSNIGIAKGIKRSQMLGLEVDGVLSLIAGNNRLPLVELIEYHDGAYSFDDAMIHHLVDSATSADNRYTPSNAKREARKLDTSAMYESWQKEFRKLKKKRSNMSDIWYSQQIAKMEIANGRSAETIRKNMKS</sequence>
<name>A0A286AFK7_9PROT</name>
<dbReference type="AlphaFoldDB" id="A0A286AFK7"/>
<dbReference type="Proteomes" id="UP000219335">
    <property type="component" value="Unassembled WGS sequence"/>
</dbReference>
<proteinExistence type="predicted"/>
<accession>A0A286AFK7</accession>
<dbReference type="RefSeq" id="WP_097106411.1">
    <property type="nucleotide sequence ID" value="NZ_OCMU01000002.1"/>
</dbReference>
<organism evidence="1 2">
    <name type="scientific">Nitrosomonas ureae</name>
    <dbReference type="NCBI Taxonomy" id="44577"/>
    <lineage>
        <taxon>Bacteria</taxon>
        <taxon>Pseudomonadati</taxon>
        <taxon>Pseudomonadota</taxon>
        <taxon>Betaproteobacteria</taxon>
        <taxon>Nitrosomonadales</taxon>
        <taxon>Nitrosomonadaceae</taxon>
        <taxon>Nitrosomonas</taxon>
    </lineage>
</organism>
<gene>
    <name evidence="1" type="ORF">SAMN06297164_2739</name>
</gene>
<evidence type="ECO:0000313" key="1">
    <source>
        <dbReference type="EMBL" id="SOD20688.1"/>
    </source>
</evidence>